<dbReference type="SUPFAM" id="SSF46955">
    <property type="entry name" value="Putative DNA-binding domain"/>
    <property type="match status" value="1"/>
</dbReference>
<evidence type="ECO:0000313" key="9">
    <source>
        <dbReference type="Proteomes" id="UP000029737"/>
    </source>
</evidence>
<dbReference type="Pfam" id="PF13411">
    <property type="entry name" value="MerR_1"/>
    <property type="match status" value="1"/>
</dbReference>
<dbReference type="SMART" id="SM00422">
    <property type="entry name" value="HTH_MERR"/>
    <property type="match status" value="1"/>
</dbReference>
<evidence type="ECO:0000259" key="6">
    <source>
        <dbReference type="PROSITE" id="PS50937"/>
    </source>
</evidence>
<dbReference type="PROSITE" id="PS00552">
    <property type="entry name" value="HTH_MERR_1"/>
    <property type="match status" value="1"/>
</dbReference>
<keyword evidence="3" id="KW-0238">DNA-binding</keyword>
<accession>A0A099D5N3</accession>
<reference evidence="7 10" key="2">
    <citation type="submission" date="2017-08" db="EMBL/GenBank/DDBJ databases">
        <title>The complete genome sequence of moderately halophilic actinomycete Actinopolyspora erythraea YIM 90600, the producer of novel erythromycin, novel actinopolysporins A-C and tubercidin.</title>
        <authorList>
            <person name="Yin M."/>
            <person name="Tang S."/>
        </authorList>
    </citation>
    <scope>NUCLEOTIDE SEQUENCE [LARGE SCALE GENOMIC DNA]</scope>
    <source>
        <strain evidence="7 10">YIM 90600</strain>
    </source>
</reference>
<dbReference type="PRINTS" id="PR00040">
    <property type="entry name" value="HTHMERR"/>
</dbReference>
<dbReference type="PANTHER" id="PTHR30204:SF69">
    <property type="entry name" value="MERR-FAMILY TRANSCRIPTIONAL REGULATOR"/>
    <property type="match status" value="1"/>
</dbReference>
<evidence type="ECO:0000256" key="4">
    <source>
        <dbReference type="ARBA" id="ARBA00023163"/>
    </source>
</evidence>
<evidence type="ECO:0000313" key="8">
    <source>
        <dbReference type="EMBL" id="KGI81458.1"/>
    </source>
</evidence>
<feature type="domain" description="HTH merR-type" evidence="6">
    <location>
        <begin position="5"/>
        <end position="74"/>
    </location>
</feature>
<sequence>MSTTRLRSGQLAEAAGVNPQTLRYYERRGLLAEPERSLGGHRLYPRTAVTTLRVIKAAQRLGFTLDEVADLLEAGRLRHTGRSEPGLRQRAQAKLTEVEARIADLRAVRAALLEAVESGCEDLGSCATSPECPLPFDDLAEEDRHDRPCC</sequence>
<keyword evidence="5" id="KW-0175">Coiled coil</keyword>
<dbReference type="InterPro" id="IPR000551">
    <property type="entry name" value="MerR-type_HTH_dom"/>
</dbReference>
<dbReference type="InterPro" id="IPR047057">
    <property type="entry name" value="MerR_fam"/>
</dbReference>
<dbReference type="Proteomes" id="UP000215043">
    <property type="component" value="Chromosome"/>
</dbReference>
<dbReference type="KEGG" id="aey:CDG81_10905"/>
<evidence type="ECO:0000256" key="3">
    <source>
        <dbReference type="ARBA" id="ARBA00023125"/>
    </source>
</evidence>
<dbReference type="OrthoDB" id="9802039at2"/>
<dbReference type="PANTHER" id="PTHR30204">
    <property type="entry name" value="REDOX-CYCLING DRUG-SENSING TRANSCRIPTIONAL ACTIVATOR SOXR"/>
    <property type="match status" value="1"/>
</dbReference>
<dbReference type="GO" id="GO:0003677">
    <property type="term" value="F:DNA binding"/>
    <property type="evidence" value="ECO:0007669"/>
    <property type="project" value="UniProtKB-KW"/>
</dbReference>
<dbReference type="PROSITE" id="PS50937">
    <property type="entry name" value="HTH_MERR_2"/>
    <property type="match status" value="1"/>
</dbReference>
<evidence type="ECO:0000313" key="10">
    <source>
        <dbReference type="Proteomes" id="UP000215043"/>
    </source>
</evidence>
<organism evidence="7 10">
    <name type="scientific">Actinopolyspora erythraea</name>
    <dbReference type="NCBI Taxonomy" id="414996"/>
    <lineage>
        <taxon>Bacteria</taxon>
        <taxon>Bacillati</taxon>
        <taxon>Actinomycetota</taxon>
        <taxon>Actinomycetes</taxon>
        <taxon>Actinopolysporales</taxon>
        <taxon>Actinopolysporaceae</taxon>
        <taxon>Actinopolyspora</taxon>
    </lineage>
</organism>
<gene>
    <name evidence="7" type="ORF">CDG81_10905</name>
    <name evidence="8" type="ORF">IL38_10960</name>
</gene>
<protein>
    <submittedName>
        <fullName evidence="7">MerR family transcriptional regulator</fullName>
    </submittedName>
</protein>
<keyword evidence="2" id="KW-0805">Transcription regulation</keyword>
<evidence type="ECO:0000256" key="1">
    <source>
        <dbReference type="ARBA" id="ARBA00022491"/>
    </source>
</evidence>
<dbReference type="RefSeq" id="WP_043573870.1">
    <property type="nucleotide sequence ID" value="NZ_CP022752.1"/>
</dbReference>
<proteinExistence type="predicted"/>
<keyword evidence="1" id="KW-0678">Repressor</keyword>
<dbReference type="EMBL" id="CP022752">
    <property type="protein sequence ID" value="ASU81035.1"/>
    <property type="molecule type" value="Genomic_DNA"/>
</dbReference>
<evidence type="ECO:0000256" key="2">
    <source>
        <dbReference type="ARBA" id="ARBA00023015"/>
    </source>
</evidence>
<dbReference type="EMBL" id="JPMV01000018">
    <property type="protein sequence ID" value="KGI81458.1"/>
    <property type="molecule type" value="Genomic_DNA"/>
</dbReference>
<dbReference type="Proteomes" id="UP000029737">
    <property type="component" value="Unassembled WGS sequence"/>
</dbReference>
<dbReference type="InterPro" id="IPR009061">
    <property type="entry name" value="DNA-bd_dom_put_sf"/>
</dbReference>
<reference evidence="8 9" key="1">
    <citation type="journal article" date="2014" name="PLoS ONE">
        <title>Identification and Characterization of a New Erythromycin Biosynthetic Gene Cluster in Actinopolyspora erythraea YIM90600, a Novel Erythronolide-Producing Halophilic Actinomycete Isolated from Salt Field.</title>
        <authorList>
            <person name="Chen D."/>
            <person name="Feng J."/>
            <person name="Huang L."/>
            <person name="Zhang Q."/>
            <person name="Wu J."/>
            <person name="Zhu X."/>
            <person name="Duan Y."/>
            <person name="Xu Z."/>
        </authorList>
    </citation>
    <scope>NUCLEOTIDE SEQUENCE [LARGE SCALE GENOMIC DNA]</scope>
    <source>
        <strain evidence="8 9">YIM90600</strain>
    </source>
</reference>
<dbReference type="Gene3D" id="1.10.1660.10">
    <property type="match status" value="1"/>
</dbReference>
<dbReference type="eggNOG" id="COG0789">
    <property type="taxonomic scope" value="Bacteria"/>
</dbReference>
<keyword evidence="4" id="KW-0804">Transcription</keyword>
<dbReference type="AlphaFoldDB" id="A0A099D5N3"/>
<name>A0A099D5N3_9ACTN</name>
<keyword evidence="9" id="KW-1185">Reference proteome</keyword>
<evidence type="ECO:0000256" key="5">
    <source>
        <dbReference type="SAM" id="Coils"/>
    </source>
</evidence>
<dbReference type="HOGENOM" id="CLU_060077_2_0_11"/>
<dbReference type="GO" id="GO:0003700">
    <property type="term" value="F:DNA-binding transcription factor activity"/>
    <property type="evidence" value="ECO:0007669"/>
    <property type="project" value="InterPro"/>
</dbReference>
<evidence type="ECO:0000313" key="7">
    <source>
        <dbReference type="EMBL" id="ASU81035.1"/>
    </source>
</evidence>
<feature type="coiled-coil region" evidence="5">
    <location>
        <begin position="88"/>
        <end position="115"/>
    </location>
</feature>